<organism evidence="13 14">
    <name type="scientific">Eisenbergiella porci</name>
    <dbReference type="NCBI Taxonomy" id="2652274"/>
    <lineage>
        <taxon>Bacteria</taxon>
        <taxon>Bacillati</taxon>
        <taxon>Bacillota</taxon>
        <taxon>Clostridia</taxon>
        <taxon>Lachnospirales</taxon>
        <taxon>Lachnospiraceae</taxon>
        <taxon>Eisenbergiella</taxon>
    </lineage>
</organism>
<evidence type="ECO:0000256" key="4">
    <source>
        <dbReference type="ARBA" id="ARBA00022553"/>
    </source>
</evidence>
<evidence type="ECO:0000256" key="3">
    <source>
        <dbReference type="ARBA" id="ARBA00022490"/>
    </source>
</evidence>
<evidence type="ECO:0000313" key="13">
    <source>
        <dbReference type="EMBL" id="MSS90569.1"/>
    </source>
</evidence>
<dbReference type="PANTHER" id="PTHR42713">
    <property type="entry name" value="HISTIDINE KINASE-RELATED"/>
    <property type="match status" value="1"/>
</dbReference>
<gene>
    <name evidence="13" type="ORF">FYJ45_20560</name>
</gene>
<dbReference type="Proteomes" id="UP000436047">
    <property type="component" value="Unassembled WGS sequence"/>
</dbReference>
<dbReference type="GO" id="GO:0003700">
    <property type="term" value="F:DNA-binding transcription factor activity"/>
    <property type="evidence" value="ECO:0007669"/>
    <property type="project" value="InterPro"/>
</dbReference>
<dbReference type="Gene3D" id="1.10.10.60">
    <property type="entry name" value="Homeodomain-like"/>
    <property type="match status" value="2"/>
</dbReference>
<evidence type="ECO:0000313" key="14">
    <source>
        <dbReference type="Proteomes" id="UP000436047"/>
    </source>
</evidence>
<name>A0A6N7W5Q8_9FIRM</name>
<evidence type="ECO:0000259" key="12">
    <source>
        <dbReference type="PROSITE" id="PS50110"/>
    </source>
</evidence>
<comment type="subcellular location">
    <subcellularLocation>
        <location evidence="1">Cytoplasm</location>
    </subcellularLocation>
</comment>
<dbReference type="GO" id="GO:0043565">
    <property type="term" value="F:sequence-specific DNA binding"/>
    <property type="evidence" value="ECO:0007669"/>
    <property type="project" value="InterPro"/>
</dbReference>
<accession>A0A6N7W5Q8</accession>
<evidence type="ECO:0000256" key="9">
    <source>
        <dbReference type="ARBA" id="ARBA00024867"/>
    </source>
</evidence>
<dbReference type="InterPro" id="IPR009057">
    <property type="entry name" value="Homeodomain-like_sf"/>
</dbReference>
<evidence type="ECO:0000256" key="6">
    <source>
        <dbReference type="ARBA" id="ARBA00023015"/>
    </source>
</evidence>
<dbReference type="AlphaFoldDB" id="A0A6N7W5Q8"/>
<evidence type="ECO:0000256" key="8">
    <source>
        <dbReference type="ARBA" id="ARBA00023163"/>
    </source>
</evidence>
<dbReference type="InterPro" id="IPR011006">
    <property type="entry name" value="CheY-like_superfamily"/>
</dbReference>
<reference evidence="13 14" key="1">
    <citation type="submission" date="2019-08" db="EMBL/GenBank/DDBJ databases">
        <title>In-depth cultivation of the pig gut microbiome towards novel bacterial diversity and tailored functional studies.</title>
        <authorList>
            <person name="Wylensek D."/>
            <person name="Hitch T.C.A."/>
            <person name="Clavel T."/>
        </authorList>
    </citation>
    <scope>NUCLEOTIDE SEQUENCE [LARGE SCALE GENOMIC DNA]</scope>
    <source>
        <strain evidence="13 14">WCA-389-WT-23B</strain>
    </source>
</reference>
<evidence type="ECO:0000256" key="1">
    <source>
        <dbReference type="ARBA" id="ARBA00004496"/>
    </source>
</evidence>
<dbReference type="InterPro" id="IPR001789">
    <property type="entry name" value="Sig_transdc_resp-reg_receiver"/>
</dbReference>
<keyword evidence="14" id="KW-1185">Reference proteome</keyword>
<feature type="modified residue" description="4-aspartylphosphate" evidence="10">
    <location>
        <position position="55"/>
    </location>
</feature>
<comment type="caution">
    <text evidence="13">The sequence shown here is derived from an EMBL/GenBank/DDBJ whole genome shotgun (WGS) entry which is preliminary data.</text>
</comment>
<keyword evidence="6" id="KW-0805">Transcription regulation</keyword>
<keyword evidence="5" id="KW-0902">Two-component regulatory system</keyword>
<dbReference type="SMART" id="SM00342">
    <property type="entry name" value="HTH_ARAC"/>
    <property type="match status" value="1"/>
</dbReference>
<proteinExistence type="predicted"/>
<dbReference type="GO" id="GO:0000160">
    <property type="term" value="P:phosphorelay signal transduction system"/>
    <property type="evidence" value="ECO:0007669"/>
    <property type="project" value="UniProtKB-KW"/>
</dbReference>
<keyword evidence="4 10" id="KW-0597">Phosphoprotein</keyword>
<dbReference type="GeneID" id="86055421"/>
<evidence type="ECO:0000256" key="10">
    <source>
        <dbReference type="PROSITE-ProRule" id="PRU00169"/>
    </source>
</evidence>
<dbReference type="InterPro" id="IPR051552">
    <property type="entry name" value="HptR"/>
</dbReference>
<dbReference type="Pfam" id="PF12833">
    <property type="entry name" value="HTH_18"/>
    <property type="match status" value="1"/>
</dbReference>
<keyword evidence="7" id="KW-0238">DNA-binding</keyword>
<dbReference type="CDD" id="cd17536">
    <property type="entry name" value="REC_YesN-like"/>
    <property type="match status" value="1"/>
</dbReference>
<protein>
    <recommendedName>
        <fullName evidence="2">Stage 0 sporulation protein A homolog</fullName>
    </recommendedName>
</protein>
<dbReference type="PROSITE" id="PS50110">
    <property type="entry name" value="RESPONSE_REGULATORY"/>
    <property type="match status" value="1"/>
</dbReference>
<dbReference type="RefSeq" id="WP_154467041.1">
    <property type="nucleotide sequence ID" value="NZ_JAXDZL010000083.1"/>
</dbReference>
<evidence type="ECO:0000256" key="7">
    <source>
        <dbReference type="ARBA" id="ARBA00023125"/>
    </source>
</evidence>
<dbReference type="SUPFAM" id="SSF46689">
    <property type="entry name" value="Homeodomain-like"/>
    <property type="match status" value="2"/>
</dbReference>
<dbReference type="PROSITE" id="PS01124">
    <property type="entry name" value="HTH_ARAC_FAMILY_2"/>
    <property type="match status" value="1"/>
</dbReference>
<feature type="domain" description="HTH araC/xylS-type" evidence="11">
    <location>
        <begin position="419"/>
        <end position="517"/>
    </location>
</feature>
<dbReference type="SMART" id="SM00448">
    <property type="entry name" value="REC"/>
    <property type="match status" value="1"/>
</dbReference>
<comment type="function">
    <text evidence="9">May play the central regulatory role in sporulation. It may be an element of the effector pathway responsible for the activation of sporulation genes in response to nutritional stress. Spo0A may act in concert with spo0H (a sigma factor) to control the expression of some genes that are critical to the sporulation process.</text>
</comment>
<feature type="domain" description="Response regulatory" evidence="12">
    <location>
        <begin position="3"/>
        <end position="120"/>
    </location>
</feature>
<sequence length="521" mass="60478">MIDVIIVDDEPLIREGLVKLFRWEDFQMQVRAVFSNGSLALEYLEKQPVDLIITDIKMPVMNGIELMQECLKRKYESKFIVLSGYSDFEYVKTAARLGIENYLLKPVDTQEMSQTLHQVRHKIQALRQDRVMLEEGLRILRNNLLYRLMTGKISYEEIEERKDYIHIPLRSSGYRVAILKFLPKDPAEILSVSHRPPIQSIRRHLEEKDYINTVTDFSGRMLYLLFCGCADRKSEIQADLDNIINYVSATSLFYAYASIGFMAETIDTIPDSYVKASALINTAGYNSSVAIRWAEETVENEALLLPHVEFDQLMQLNEKFHYNNKEEIVSITDDIFHTNRYIPTDGLQMLTYMIVSKVYSNVRLYGSSPDTECTKIEKELEDAYTLTDYDSLHSWAHRMIDRIFSMEGDKTLSGTANIKKIIRYLDENYACDINLKTIADTFHLNALYLGRILKLETGCSFTDYINRLRIDRAQELLSHTDLSAKQIAEKVGYGNDKYFNTQFKKYTDMTPGEYRKEIIKS</sequence>
<dbReference type="EMBL" id="VUMI01000041">
    <property type="protein sequence ID" value="MSS90569.1"/>
    <property type="molecule type" value="Genomic_DNA"/>
</dbReference>
<dbReference type="Pfam" id="PF00072">
    <property type="entry name" value="Response_reg"/>
    <property type="match status" value="1"/>
</dbReference>
<dbReference type="GO" id="GO:0005737">
    <property type="term" value="C:cytoplasm"/>
    <property type="evidence" value="ECO:0007669"/>
    <property type="project" value="UniProtKB-SubCell"/>
</dbReference>
<keyword evidence="8" id="KW-0804">Transcription</keyword>
<evidence type="ECO:0000256" key="5">
    <source>
        <dbReference type="ARBA" id="ARBA00023012"/>
    </source>
</evidence>
<evidence type="ECO:0000256" key="2">
    <source>
        <dbReference type="ARBA" id="ARBA00018672"/>
    </source>
</evidence>
<dbReference type="InterPro" id="IPR018060">
    <property type="entry name" value="HTH_AraC"/>
</dbReference>
<dbReference type="SUPFAM" id="SSF52172">
    <property type="entry name" value="CheY-like"/>
    <property type="match status" value="1"/>
</dbReference>
<dbReference type="Gene3D" id="3.40.50.2300">
    <property type="match status" value="1"/>
</dbReference>
<evidence type="ECO:0000259" key="11">
    <source>
        <dbReference type="PROSITE" id="PS01124"/>
    </source>
</evidence>
<keyword evidence="3" id="KW-0963">Cytoplasm</keyword>
<dbReference type="PANTHER" id="PTHR42713:SF3">
    <property type="entry name" value="TRANSCRIPTIONAL REGULATORY PROTEIN HPTR"/>
    <property type="match status" value="1"/>
</dbReference>